<organism evidence="4 5">
    <name type="scientific">Hermetia illucens</name>
    <name type="common">Black soldier fly</name>
    <dbReference type="NCBI Taxonomy" id="343691"/>
    <lineage>
        <taxon>Eukaryota</taxon>
        <taxon>Metazoa</taxon>
        <taxon>Ecdysozoa</taxon>
        <taxon>Arthropoda</taxon>
        <taxon>Hexapoda</taxon>
        <taxon>Insecta</taxon>
        <taxon>Pterygota</taxon>
        <taxon>Neoptera</taxon>
        <taxon>Endopterygota</taxon>
        <taxon>Diptera</taxon>
        <taxon>Brachycera</taxon>
        <taxon>Stratiomyomorpha</taxon>
        <taxon>Stratiomyidae</taxon>
        <taxon>Hermetiinae</taxon>
        <taxon>Hermetia</taxon>
    </lineage>
</organism>
<dbReference type="InterPro" id="IPR050468">
    <property type="entry name" value="Cuticle_Struct_Prot"/>
</dbReference>
<protein>
    <recommendedName>
        <fullName evidence="6">Pupal cuticle protein Edg-78E</fullName>
    </recommendedName>
</protein>
<dbReference type="Proteomes" id="UP000594454">
    <property type="component" value="Chromosome 2"/>
</dbReference>
<evidence type="ECO:0000313" key="5">
    <source>
        <dbReference type="Proteomes" id="UP000594454"/>
    </source>
</evidence>
<reference evidence="4 5" key="1">
    <citation type="submission" date="2020-11" db="EMBL/GenBank/DDBJ databases">
        <authorList>
            <person name="Wallbank WR R."/>
            <person name="Pardo Diaz C."/>
            <person name="Kozak K."/>
            <person name="Martin S."/>
            <person name="Jiggins C."/>
            <person name="Moest M."/>
            <person name="Warren A I."/>
            <person name="Generalovic N T."/>
            <person name="Byers J.R.P. K."/>
            <person name="Montejo-Kovacevich G."/>
            <person name="Yen C E."/>
        </authorList>
    </citation>
    <scope>NUCLEOTIDE SEQUENCE [LARGE SCALE GENOMIC DNA]</scope>
</reference>
<dbReference type="OMA" id="HIEKDAQ"/>
<dbReference type="InParanoid" id="A0A7R8UKA7"/>
<evidence type="ECO:0000313" key="4">
    <source>
        <dbReference type="EMBL" id="CAD7082430.1"/>
    </source>
</evidence>
<feature type="signal peptide" evidence="3">
    <location>
        <begin position="1"/>
        <end position="16"/>
    </location>
</feature>
<dbReference type="InterPro" id="IPR031311">
    <property type="entry name" value="CHIT_BIND_RR_consensus"/>
</dbReference>
<dbReference type="PROSITE" id="PS00233">
    <property type="entry name" value="CHIT_BIND_RR_1"/>
    <property type="match status" value="1"/>
</dbReference>
<dbReference type="AlphaFoldDB" id="A0A7R8UKA7"/>
<dbReference type="InterPro" id="IPR000618">
    <property type="entry name" value="Insect_cuticle"/>
</dbReference>
<evidence type="ECO:0000256" key="2">
    <source>
        <dbReference type="PROSITE-ProRule" id="PRU00497"/>
    </source>
</evidence>
<dbReference type="Pfam" id="PF00379">
    <property type="entry name" value="Chitin_bind_4"/>
    <property type="match status" value="1"/>
</dbReference>
<dbReference type="GO" id="GO:0008010">
    <property type="term" value="F:structural constituent of chitin-based larval cuticle"/>
    <property type="evidence" value="ECO:0007669"/>
    <property type="project" value="TreeGrafter"/>
</dbReference>
<name>A0A7R8UKA7_HERIL</name>
<feature type="chain" id="PRO_5031426869" description="Pupal cuticle protein Edg-78E" evidence="3">
    <location>
        <begin position="17"/>
        <end position="128"/>
    </location>
</feature>
<dbReference type="GO" id="GO:0062129">
    <property type="term" value="C:chitin-based extracellular matrix"/>
    <property type="evidence" value="ECO:0007669"/>
    <property type="project" value="TreeGrafter"/>
</dbReference>
<dbReference type="EMBL" id="LR899010">
    <property type="protein sequence ID" value="CAD7082430.1"/>
    <property type="molecule type" value="Genomic_DNA"/>
</dbReference>
<dbReference type="PROSITE" id="PS51155">
    <property type="entry name" value="CHIT_BIND_RR_2"/>
    <property type="match status" value="1"/>
</dbReference>
<evidence type="ECO:0000256" key="1">
    <source>
        <dbReference type="ARBA" id="ARBA00022460"/>
    </source>
</evidence>
<accession>A0A7R8UKA7</accession>
<keyword evidence="1 2" id="KW-0193">Cuticle</keyword>
<evidence type="ECO:0000256" key="3">
    <source>
        <dbReference type="SAM" id="SignalP"/>
    </source>
</evidence>
<keyword evidence="3" id="KW-0732">Signal</keyword>
<keyword evidence="5" id="KW-1185">Reference proteome</keyword>
<dbReference type="PRINTS" id="PR00947">
    <property type="entry name" value="CUTICLE"/>
</dbReference>
<dbReference type="PANTHER" id="PTHR10380">
    <property type="entry name" value="CUTICLE PROTEIN"/>
    <property type="match status" value="1"/>
</dbReference>
<proteinExistence type="predicted"/>
<sequence>MLKCIALVAILGLANADHIEKDAQIINYQSDSHPDGSYQYAYETTNGIVGQEQGIGAVGASGSSQHVAPDGSIVKLSYTADHNGFIPQGSHVPLIPEAIIRSLEWNKAHPEEDNYLHPELDGAPPAHY</sequence>
<dbReference type="OrthoDB" id="6343684at2759"/>
<evidence type="ECO:0008006" key="6">
    <source>
        <dbReference type="Google" id="ProtNLM"/>
    </source>
</evidence>
<dbReference type="PANTHER" id="PTHR10380:SF173">
    <property type="entry name" value="CUTICULAR PROTEIN 47EF, ISOFORM C-RELATED"/>
    <property type="match status" value="1"/>
</dbReference>
<gene>
    <name evidence="4" type="ORF">HERILL_LOCUS5465</name>
</gene>